<protein>
    <recommendedName>
        <fullName evidence="2">N,N-dimethylformamidase beta subunit-like C-terminal domain-containing protein</fullName>
    </recommendedName>
</protein>
<evidence type="ECO:0000259" key="2">
    <source>
        <dbReference type="Pfam" id="PF20254"/>
    </source>
</evidence>
<feature type="domain" description="N,N-dimethylformamidase beta subunit-like C-terminal" evidence="2">
    <location>
        <begin position="72"/>
        <end position="523"/>
    </location>
</feature>
<dbReference type="EMBL" id="OBQD01000023">
    <property type="protein sequence ID" value="SOC46570.1"/>
    <property type="molecule type" value="Genomic_DNA"/>
</dbReference>
<evidence type="ECO:0000313" key="3">
    <source>
        <dbReference type="EMBL" id="SOC46570.1"/>
    </source>
</evidence>
<name>A0A285UXM5_9HYPH</name>
<evidence type="ECO:0000313" key="4">
    <source>
        <dbReference type="Proteomes" id="UP000219167"/>
    </source>
</evidence>
<sequence length="544" mass="60360">MNDRILPGPSTETLRARYAWSVPNFAIERPSGDPAQPELWCYADRFSYDPGDVVNVHVHTTAVQYDVRVLRDGANPTAVWEAKGLPGQTQETPDNAYEAGCGWRVSFSIPIDDNWRSGFYLVILSMEFEGRIYEREGFFVLRRAASSHPKPYVLVLTTSTMIAYNDWGGANHYRGLGDDPYTDIAAPRLSTQRPVARGMLRQPPGTPRASNPTTPGPGYVPRHPAYEWAHVHGYSRHASDAFWSSYERPFVVWAEEQGYDLDFLTQQDLHESPDCLSGYSCAIFVGHDEYWTSEMRDRVDSFVDHGGHVARFAGNFLWQVRLEDNGTRQICYKDPTLDPIFAAEPTRTTTAWDAPFLERPGAATMGLTGLAGCYNRYGATTPRSSGGFTVFRPSHWAFEDTDLYYGDVFGNAPICVAAFELDGVDYTFRKGLPYATGSDGAPANLEIIAMAPAVIGEIDKWNGAVPIGAPADEVKGIIEMLFGDQIPDRFTGEFYGSGMIATFERGAGSVFNAGTTDWVNGLIHADPFTEKITHNVLNRFGSRK</sequence>
<reference evidence="3 4" key="1">
    <citation type="submission" date="2017-08" db="EMBL/GenBank/DDBJ databases">
        <authorList>
            <person name="de Groot N.N."/>
        </authorList>
    </citation>
    <scope>NUCLEOTIDE SEQUENCE [LARGE SCALE GENOMIC DNA]</scope>
    <source>
        <strain evidence="3 4">JC85</strain>
    </source>
</reference>
<dbReference type="InterPro" id="IPR046540">
    <property type="entry name" value="DMFA2_C"/>
</dbReference>
<accession>A0A285UXM5</accession>
<gene>
    <name evidence="3" type="ORF">SAMN05892877_12334</name>
</gene>
<feature type="region of interest" description="Disordered" evidence="1">
    <location>
        <begin position="198"/>
        <end position="218"/>
    </location>
</feature>
<keyword evidence="4" id="KW-1185">Reference proteome</keyword>
<dbReference type="Proteomes" id="UP000219167">
    <property type="component" value="Unassembled WGS sequence"/>
</dbReference>
<dbReference type="OrthoDB" id="505641at2"/>
<proteinExistence type="predicted"/>
<dbReference type="AlphaFoldDB" id="A0A285UXM5"/>
<evidence type="ECO:0000256" key="1">
    <source>
        <dbReference type="SAM" id="MobiDB-lite"/>
    </source>
</evidence>
<dbReference type="RefSeq" id="WP_097142701.1">
    <property type="nucleotide sequence ID" value="NZ_OBQD01000023.1"/>
</dbReference>
<organism evidence="3 4">
    <name type="scientific">Rhizobium subbaraonis</name>
    <dbReference type="NCBI Taxonomy" id="908946"/>
    <lineage>
        <taxon>Bacteria</taxon>
        <taxon>Pseudomonadati</taxon>
        <taxon>Pseudomonadota</taxon>
        <taxon>Alphaproteobacteria</taxon>
        <taxon>Hyphomicrobiales</taxon>
        <taxon>Rhizobiaceae</taxon>
        <taxon>Rhizobium/Agrobacterium group</taxon>
        <taxon>Rhizobium</taxon>
    </lineage>
</organism>
<dbReference type="Pfam" id="PF20254">
    <property type="entry name" value="DMFA2_C"/>
    <property type="match status" value="1"/>
</dbReference>